<dbReference type="Gene3D" id="1.10.10.410">
    <property type="match status" value="1"/>
</dbReference>
<dbReference type="Pfam" id="PF02934">
    <property type="entry name" value="GatB_N"/>
    <property type="match status" value="1"/>
</dbReference>
<evidence type="ECO:0000256" key="2">
    <source>
        <dbReference type="ARBA" id="ARBA00011123"/>
    </source>
</evidence>
<gene>
    <name evidence="10 12" type="primary">gatB</name>
    <name evidence="12" type="ORF">NSA23_10895</name>
</gene>
<dbReference type="InterPro" id="IPR006075">
    <property type="entry name" value="Asn/Gln-tRNA_Trfase_suB/E_cat"/>
</dbReference>
<dbReference type="GO" id="GO:0070681">
    <property type="term" value="P:glutaminyl-tRNAGln biosynthesis via transamidation"/>
    <property type="evidence" value="ECO:0007669"/>
    <property type="project" value="TreeGrafter"/>
</dbReference>
<dbReference type="Proteomes" id="UP001142078">
    <property type="component" value="Unassembled WGS sequence"/>
</dbReference>
<evidence type="ECO:0000313" key="13">
    <source>
        <dbReference type="Proteomes" id="UP001142078"/>
    </source>
</evidence>
<dbReference type="PROSITE" id="PS01234">
    <property type="entry name" value="GATB"/>
    <property type="match status" value="1"/>
</dbReference>
<keyword evidence="3 10" id="KW-0436">Ligase</keyword>
<comment type="catalytic activity">
    <reaction evidence="8 10">
        <text>L-aspartyl-tRNA(Asn) + L-glutamine + ATP + H2O = L-asparaginyl-tRNA(Asn) + L-glutamate + ADP + phosphate + 2 H(+)</text>
        <dbReference type="Rhea" id="RHEA:14513"/>
        <dbReference type="Rhea" id="RHEA-COMP:9674"/>
        <dbReference type="Rhea" id="RHEA-COMP:9677"/>
        <dbReference type="ChEBI" id="CHEBI:15377"/>
        <dbReference type="ChEBI" id="CHEBI:15378"/>
        <dbReference type="ChEBI" id="CHEBI:29985"/>
        <dbReference type="ChEBI" id="CHEBI:30616"/>
        <dbReference type="ChEBI" id="CHEBI:43474"/>
        <dbReference type="ChEBI" id="CHEBI:58359"/>
        <dbReference type="ChEBI" id="CHEBI:78515"/>
        <dbReference type="ChEBI" id="CHEBI:78516"/>
        <dbReference type="ChEBI" id="CHEBI:456216"/>
    </reaction>
</comment>
<dbReference type="InterPro" id="IPR003789">
    <property type="entry name" value="Asn/Gln_tRNA_amidoTrase-B-like"/>
</dbReference>
<dbReference type="InterPro" id="IPR014746">
    <property type="entry name" value="Gln_synth/guanido_kin_cat_dom"/>
</dbReference>
<dbReference type="EC" id="6.3.5.-" evidence="10"/>
<dbReference type="FunFam" id="1.10.150.380:FF:000001">
    <property type="entry name" value="Aspartyl/glutamyl-tRNA(Asn/Gln) amidotransferase subunit B"/>
    <property type="match status" value="1"/>
</dbReference>
<comment type="caution">
    <text evidence="12">The sequence shown here is derived from an EMBL/GenBank/DDBJ whole genome shotgun (WGS) entry which is preliminary data.</text>
</comment>
<protein>
    <recommendedName>
        <fullName evidence="10">Aspartyl/glutamyl-tRNA(Asn/Gln) amidotransferase subunit B</fullName>
        <shortName evidence="10">Asp/Glu-ADT subunit B</shortName>
        <ecNumber evidence="10">6.3.5.-</ecNumber>
    </recommendedName>
</protein>
<organism evidence="12 13">
    <name type="scientific">Anaerosalibacter massiliensis</name>
    <dbReference type="NCBI Taxonomy" id="1347392"/>
    <lineage>
        <taxon>Bacteria</taxon>
        <taxon>Bacillati</taxon>
        <taxon>Bacillota</taxon>
        <taxon>Tissierellia</taxon>
        <taxon>Tissierellales</taxon>
        <taxon>Sporanaerobacteraceae</taxon>
        <taxon>Anaerosalibacter</taxon>
    </lineage>
</organism>
<comment type="subunit">
    <text evidence="2 10">Heterotrimer of A, B and C subunits.</text>
</comment>
<evidence type="ECO:0000256" key="10">
    <source>
        <dbReference type="HAMAP-Rule" id="MF_00121"/>
    </source>
</evidence>
<dbReference type="InterPro" id="IPR023168">
    <property type="entry name" value="GatB_Yqey_C_2"/>
</dbReference>
<dbReference type="SMART" id="SM00845">
    <property type="entry name" value="GatB_Yqey"/>
    <property type="match status" value="1"/>
</dbReference>
<evidence type="ECO:0000256" key="6">
    <source>
        <dbReference type="ARBA" id="ARBA00022917"/>
    </source>
</evidence>
<dbReference type="NCBIfam" id="TIGR00133">
    <property type="entry name" value="gatB"/>
    <property type="match status" value="1"/>
</dbReference>
<accession>A0A9X2MJF2</accession>
<keyword evidence="6 10" id="KW-0648">Protein biosynthesis</keyword>
<dbReference type="AlphaFoldDB" id="A0A9X2MJF2"/>
<dbReference type="EMBL" id="JANJZL010000007">
    <property type="protein sequence ID" value="MCR2044618.1"/>
    <property type="molecule type" value="Genomic_DNA"/>
</dbReference>
<dbReference type="InterPro" id="IPR017958">
    <property type="entry name" value="Gln-tRNA_amidoTrfase_suB_CS"/>
</dbReference>
<comment type="similarity">
    <text evidence="1 10">Belongs to the GatB/GatE family. GatB subfamily.</text>
</comment>
<dbReference type="NCBIfam" id="NF004014">
    <property type="entry name" value="PRK05477.1-4"/>
    <property type="match status" value="1"/>
</dbReference>
<comment type="catalytic activity">
    <reaction evidence="9 10">
        <text>L-glutamyl-tRNA(Gln) + L-glutamine + ATP + H2O = L-glutaminyl-tRNA(Gln) + L-glutamate + ADP + phosphate + H(+)</text>
        <dbReference type="Rhea" id="RHEA:17521"/>
        <dbReference type="Rhea" id="RHEA-COMP:9681"/>
        <dbReference type="Rhea" id="RHEA-COMP:9684"/>
        <dbReference type="ChEBI" id="CHEBI:15377"/>
        <dbReference type="ChEBI" id="CHEBI:15378"/>
        <dbReference type="ChEBI" id="CHEBI:29985"/>
        <dbReference type="ChEBI" id="CHEBI:30616"/>
        <dbReference type="ChEBI" id="CHEBI:43474"/>
        <dbReference type="ChEBI" id="CHEBI:58359"/>
        <dbReference type="ChEBI" id="CHEBI:78520"/>
        <dbReference type="ChEBI" id="CHEBI:78521"/>
        <dbReference type="ChEBI" id="CHEBI:456216"/>
    </reaction>
</comment>
<dbReference type="Pfam" id="PF02637">
    <property type="entry name" value="GatB_Yqey"/>
    <property type="match status" value="1"/>
</dbReference>
<evidence type="ECO:0000256" key="3">
    <source>
        <dbReference type="ARBA" id="ARBA00022598"/>
    </source>
</evidence>
<dbReference type="FunFam" id="1.10.10.410:FF:000001">
    <property type="entry name" value="Aspartyl/glutamyl-tRNA(Asn/Gln) amidotransferase subunit B"/>
    <property type="match status" value="1"/>
</dbReference>
<name>A0A9X2MJF2_9FIRM</name>
<dbReference type="SUPFAM" id="SSF55931">
    <property type="entry name" value="Glutamine synthetase/guanido kinase"/>
    <property type="match status" value="1"/>
</dbReference>
<evidence type="ECO:0000259" key="11">
    <source>
        <dbReference type="SMART" id="SM00845"/>
    </source>
</evidence>
<reference evidence="12" key="1">
    <citation type="submission" date="2022-07" db="EMBL/GenBank/DDBJ databases">
        <title>Enhanced cultured diversity of the mouse gut microbiota enables custom-made synthetic communities.</title>
        <authorList>
            <person name="Afrizal A."/>
        </authorList>
    </citation>
    <scope>NUCLEOTIDE SEQUENCE</scope>
    <source>
        <strain evidence="12">DSM 29482</strain>
    </source>
</reference>
<dbReference type="GO" id="GO:0006412">
    <property type="term" value="P:translation"/>
    <property type="evidence" value="ECO:0007669"/>
    <property type="project" value="UniProtKB-UniRule"/>
</dbReference>
<dbReference type="Gene3D" id="1.10.150.380">
    <property type="entry name" value="GatB domain, N-terminal subdomain"/>
    <property type="match status" value="1"/>
</dbReference>
<dbReference type="HAMAP" id="MF_00121">
    <property type="entry name" value="GatB"/>
    <property type="match status" value="1"/>
</dbReference>
<dbReference type="InterPro" id="IPR017959">
    <property type="entry name" value="Asn/Gln-tRNA_amidoTrfase_suB/E"/>
</dbReference>
<dbReference type="GO" id="GO:0005524">
    <property type="term" value="F:ATP binding"/>
    <property type="evidence" value="ECO:0007669"/>
    <property type="project" value="UniProtKB-KW"/>
</dbReference>
<evidence type="ECO:0000256" key="9">
    <source>
        <dbReference type="ARBA" id="ARBA00047913"/>
    </source>
</evidence>
<evidence type="ECO:0000313" key="12">
    <source>
        <dbReference type="EMBL" id="MCR2044618.1"/>
    </source>
</evidence>
<keyword evidence="13" id="KW-1185">Reference proteome</keyword>
<evidence type="ECO:0000256" key="8">
    <source>
        <dbReference type="ARBA" id="ARBA00047380"/>
    </source>
</evidence>
<dbReference type="GO" id="GO:0050567">
    <property type="term" value="F:glutaminyl-tRNA synthase (glutamine-hydrolyzing) activity"/>
    <property type="evidence" value="ECO:0007669"/>
    <property type="project" value="UniProtKB-UniRule"/>
</dbReference>
<evidence type="ECO:0000256" key="5">
    <source>
        <dbReference type="ARBA" id="ARBA00022840"/>
    </source>
</evidence>
<dbReference type="PANTHER" id="PTHR11659:SF0">
    <property type="entry name" value="GLUTAMYL-TRNA(GLN) AMIDOTRANSFERASE SUBUNIT B, MITOCHONDRIAL"/>
    <property type="match status" value="1"/>
</dbReference>
<dbReference type="SUPFAM" id="SSF89095">
    <property type="entry name" value="GatB/YqeY motif"/>
    <property type="match status" value="1"/>
</dbReference>
<dbReference type="RefSeq" id="WP_257490546.1">
    <property type="nucleotide sequence ID" value="NZ_JANJZL010000007.1"/>
</dbReference>
<evidence type="ECO:0000256" key="7">
    <source>
        <dbReference type="ARBA" id="ARBA00024799"/>
    </source>
</evidence>
<keyword evidence="5 10" id="KW-0067">ATP-binding</keyword>
<proteinExistence type="inferred from homology"/>
<dbReference type="InterPro" id="IPR018027">
    <property type="entry name" value="Asn/Gln_amidotransferase"/>
</dbReference>
<evidence type="ECO:0000256" key="4">
    <source>
        <dbReference type="ARBA" id="ARBA00022741"/>
    </source>
</evidence>
<dbReference type="NCBIfam" id="NF004012">
    <property type="entry name" value="PRK05477.1-2"/>
    <property type="match status" value="1"/>
</dbReference>
<comment type="function">
    <text evidence="7 10">Allows the formation of correctly charged Asn-tRNA(Asn) or Gln-tRNA(Gln) through the transamidation of misacylated Asp-tRNA(Asn) or Glu-tRNA(Gln) in organisms which lack either or both of asparaginyl-tRNA or glutaminyl-tRNA synthetases. The reaction takes place in the presence of glutamine and ATP through an activated phospho-Asp-tRNA(Asn) or phospho-Glu-tRNA(Gln).</text>
</comment>
<sequence length="476" mass="54386">MAYKTIIGLEIHSELMTNSKIFCNCTTEFGGDINTHCCPVCLGLPGALPVINKKVVEYGIRAGIAFHSDIARETKMDRKNYFYPDLVKGYQISQDNIPLCSGGFIEVEKKDGPKEIRIRRIHIEEDTGKSVHSEDGGSLLDYNRSGVPLIEIVTEPDMNSPEEVKEFLEKLKATLEYIEVSDVKMEEGSLRCDVNINVVEEETGVKTSITELKNLNSFKAVVKALEYEEKRHIELLKEGKENLKETRRWDEVNNETIVMRIKEGAADYRYFPEPDLVKMEIEEEWIESIKKNLPELPHDKKERFMKEYDIPEYDAGVLTQSKYLAAFYEETVKYSDDPKQVSNWIMGDVLRRINDEEIEIKDLKFTSKDLGELLKLIEDGKISNNIGKKVLRDMFDTGKSPSTIVKEKGLIQISDEGALKEIVEKVIKNNEQSIMDYKNGKDRALGFLVGQVMKETRGKANPQLANKLILEIINEK</sequence>
<dbReference type="InterPro" id="IPR004413">
    <property type="entry name" value="GatB"/>
</dbReference>
<dbReference type="PANTHER" id="PTHR11659">
    <property type="entry name" value="GLUTAMYL-TRNA GLN AMIDOTRANSFERASE SUBUNIT B MITOCHONDRIAL AND PROKARYOTIC PET112-RELATED"/>
    <property type="match status" value="1"/>
</dbReference>
<feature type="domain" description="Asn/Gln amidotransferase" evidence="11">
    <location>
        <begin position="326"/>
        <end position="473"/>
    </location>
</feature>
<evidence type="ECO:0000256" key="1">
    <source>
        <dbReference type="ARBA" id="ARBA00005306"/>
    </source>
</evidence>
<keyword evidence="4 10" id="KW-0547">Nucleotide-binding</keyword>
<dbReference type="InterPro" id="IPR042114">
    <property type="entry name" value="GatB_C_1"/>
</dbReference>